<evidence type="ECO:0000313" key="2">
    <source>
        <dbReference type="EMBL" id="GHO55993.1"/>
    </source>
</evidence>
<dbReference type="RefSeq" id="WP_201372593.1">
    <property type="nucleotide sequence ID" value="NZ_BNJG01000002.1"/>
</dbReference>
<keyword evidence="3" id="KW-1185">Reference proteome</keyword>
<dbReference type="EMBL" id="BNJG01000002">
    <property type="protein sequence ID" value="GHO55993.1"/>
    <property type="molecule type" value="Genomic_DNA"/>
</dbReference>
<sequence>MNIAIFSDLHGRLLLAFQLCTRWQRETGENIDLILQAGDLGAFSDVERLDKATRRYAEHDPTELGFLEHFRRYDPTVDMLLAGTTCPMIFVRGNHEDHVWLDELEQQSGETIVPIDAYRRVYNLKTGLPWIFQKGNEQITILGIGRIAAPSGEEDLQQGKYIQDYEVERLSQLEQQPLDILLTHDARPDFVLLERGVKSKGSTGMKEIEDLLERNRPSYHFFGHYGGPPQVRTDINGLTLSVKLADLHWERGTSVLERGSMGLLRWQNRELHSFTVLNDPWLKEYNIHTWRYL</sequence>
<proteinExistence type="predicted"/>
<dbReference type="Pfam" id="PF00149">
    <property type="entry name" value="Metallophos"/>
    <property type="match status" value="1"/>
</dbReference>
<gene>
    <name evidence="2" type="ORF">KSB_44680</name>
</gene>
<protein>
    <recommendedName>
        <fullName evidence="1">Calcineurin-like phosphoesterase domain-containing protein</fullName>
    </recommendedName>
</protein>
<comment type="caution">
    <text evidence="2">The sequence shown here is derived from an EMBL/GenBank/DDBJ whole genome shotgun (WGS) entry which is preliminary data.</text>
</comment>
<dbReference type="Proteomes" id="UP000654345">
    <property type="component" value="Unassembled WGS sequence"/>
</dbReference>
<dbReference type="SUPFAM" id="SSF56300">
    <property type="entry name" value="Metallo-dependent phosphatases"/>
    <property type="match status" value="1"/>
</dbReference>
<feature type="domain" description="Calcineurin-like phosphoesterase" evidence="1">
    <location>
        <begin position="1"/>
        <end position="224"/>
    </location>
</feature>
<organism evidence="2 3">
    <name type="scientific">Ktedonobacter robiniae</name>
    <dbReference type="NCBI Taxonomy" id="2778365"/>
    <lineage>
        <taxon>Bacteria</taxon>
        <taxon>Bacillati</taxon>
        <taxon>Chloroflexota</taxon>
        <taxon>Ktedonobacteria</taxon>
        <taxon>Ktedonobacterales</taxon>
        <taxon>Ktedonobacteraceae</taxon>
        <taxon>Ktedonobacter</taxon>
    </lineage>
</organism>
<dbReference type="InterPro" id="IPR029052">
    <property type="entry name" value="Metallo-depent_PP-like"/>
</dbReference>
<reference evidence="2 3" key="1">
    <citation type="journal article" date="2021" name="Int. J. Syst. Evol. Microbiol.">
        <title>Reticulibacter mediterranei gen. nov., sp. nov., within the new family Reticulibacteraceae fam. nov., and Ktedonospora formicarum gen. nov., sp. nov., Ktedonobacter robiniae sp. nov., Dictyobacter formicarum sp. nov. and Dictyobacter arantiisoli sp. nov., belonging to the class Ktedonobacteria.</title>
        <authorList>
            <person name="Yabe S."/>
            <person name="Zheng Y."/>
            <person name="Wang C.M."/>
            <person name="Sakai Y."/>
            <person name="Abe K."/>
            <person name="Yokota A."/>
            <person name="Donadio S."/>
            <person name="Cavaletti L."/>
            <person name="Monciardini P."/>
        </authorList>
    </citation>
    <scope>NUCLEOTIDE SEQUENCE [LARGE SCALE GENOMIC DNA]</scope>
    <source>
        <strain evidence="2 3">SOSP1-30</strain>
    </source>
</reference>
<evidence type="ECO:0000259" key="1">
    <source>
        <dbReference type="Pfam" id="PF00149"/>
    </source>
</evidence>
<evidence type="ECO:0000313" key="3">
    <source>
        <dbReference type="Proteomes" id="UP000654345"/>
    </source>
</evidence>
<dbReference type="InterPro" id="IPR004843">
    <property type="entry name" value="Calcineurin-like_PHP"/>
</dbReference>
<dbReference type="Gene3D" id="3.60.21.10">
    <property type="match status" value="1"/>
</dbReference>
<name>A0ABQ3UT73_9CHLR</name>
<accession>A0ABQ3UT73</accession>